<dbReference type="EC" id="3.6.1.13" evidence="3"/>
<evidence type="ECO:0000256" key="12">
    <source>
        <dbReference type="ARBA" id="ARBA00049546"/>
    </source>
</evidence>
<dbReference type="InterPro" id="IPR020084">
    <property type="entry name" value="NUDIX_hydrolase_CS"/>
</dbReference>
<dbReference type="PANTHER" id="PTHR11839">
    <property type="entry name" value="UDP/ADP-SUGAR PYROPHOSPHATASE"/>
    <property type="match status" value="1"/>
</dbReference>
<keyword evidence="7 13" id="KW-0460">Magnesium</keyword>
<evidence type="ECO:0000256" key="2">
    <source>
        <dbReference type="ARBA" id="ARBA00007482"/>
    </source>
</evidence>
<feature type="short sequence motif" description="Nudix box" evidence="14">
    <location>
        <begin position="99"/>
        <end position="121"/>
    </location>
</feature>
<feature type="binding site" evidence="13">
    <location>
        <position position="166"/>
    </location>
    <ligand>
        <name>Mg(2+)</name>
        <dbReference type="ChEBI" id="CHEBI:18420"/>
        <label>1</label>
    </ligand>
</feature>
<dbReference type="GO" id="GO:0006753">
    <property type="term" value="P:nucleoside phosphate metabolic process"/>
    <property type="evidence" value="ECO:0007669"/>
    <property type="project" value="TreeGrafter"/>
</dbReference>
<evidence type="ECO:0000259" key="15">
    <source>
        <dbReference type="PROSITE" id="PS51462"/>
    </source>
</evidence>
<feature type="binding site" evidence="13">
    <location>
        <position position="114"/>
    </location>
    <ligand>
        <name>Mg(2+)</name>
        <dbReference type="ChEBI" id="CHEBI:18420"/>
        <label>1</label>
    </ligand>
</feature>
<keyword evidence="6" id="KW-0378">Hydrolase</keyword>
<dbReference type="PANTHER" id="PTHR11839:SF5">
    <property type="entry name" value="ADP-RIBOSE PYROPHOSPHATASE"/>
    <property type="match status" value="1"/>
</dbReference>
<name>A0A2S0VVD5_9ALTE</name>
<evidence type="ECO:0000256" key="6">
    <source>
        <dbReference type="ARBA" id="ARBA00022801"/>
    </source>
</evidence>
<sequence length="211" mass="23812">MSEKDKIVAPLTFGHDDLVIEDKTTNYNGFFNVNTLTFRHKLFAGGWSGSVKRELFERGNAVIVLPYDIERDQIVMLEQIRIGCIANSDKPWMLELVGGMVEPGEQNEEVAHRETEEEAGLKLRNLMPMVNYLSSAGGTSERLYLYAGQVDSSKAGDICGLDYEDEDIKVHVVSRQQALQYMNDGVIENAATIIALQWLELNLDKLKNAWR</sequence>
<evidence type="ECO:0000256" key="9">
    <source>
        <dbReference type="ARBA" id="ARBA00030162"/>
    </source>
</evidence>
<evidence type="ECO:0000256" key="7">
    <source>
        <dbReference type="ARBA" id="ARBA00022842"/>
    </source>
</evidence>
<evidence type="ECO:0000313" key="17">
    <source>
        <dbReference type="Proteomes" id="UP000244441"/>
    </source>
</evidence>
<dbReference type="Proteomes" id="UP000244441">
    <property type="component" value="Chromosome"/>
</dbReference>
<dbReference type="GO" id="GO:0019144">
    <property type="term" value="F:ADP-sugar diphosphatase activity"/>
    <property type="evidence" value="ECO:0007669"/>
    <property type="project" value="TreeGrafter"/>
</dbReference>
<dbReference type="AlphaFoldDB" id="A0A2S0VVD5"/>
<evidence type="ECO:0000256" key="4">
    <source>
        <dbReference type="ARBA" id="ARBA00013297"/>
    </source>
</evidence>
<protein>
    <recommendedName>
        <fullName evidence="4">ADP-ribose pyrophosphatase</fullName>
        <ecNumber evidence="3">3.6.1.13</ecNumber>
    </recommendedName>
    <alternativeName>
        <fullName evidence="9">ADP-ribose diphosphatase</fullName>
    </alternativeName>
    <alternativeName>
        <fullName evidence="11">ADP-ribose phosphohydrolase</fullName>
    </alternativeName>
    <alternativeName>
        <fullName evidence="10">Adenosine diphosphoribose pyrophosphatase</fullName>
    </alternativeName>
</protein>
<keyword evidence="17" id="KW-1185">Reference proteome</keyword>
<proteinExistence type="inferred from homology"/>
<evidence type="ECO:0000256" key="8">
    <source>
        <dbReference type="ARBA" id="ARBA00025164"/>
    </source>
</evidence>
<comment type="catalytic activity">
    <reaction evidence="12">
        <text>ADP-D-ribose + H2O = D-ribose 5-phosphate + AMP + 2 H(+)</text>
        <dbReference type="Rhea" id="RHEA:10412"/>
        <dbReference type="ChEBI" id="CHEBI:15377"/>
        <dbReference type="ChEBI" id="CHEBI:15378"/>
        <dbReference type="ChEBI" id="CHEBI:57967"/>
        <dbReference type="ChEBI" id="CHEBI:78346"/>
        <dbReference type="ChEBI" id="CHEBI:456215"/>
        <dbReference type="EC" id="3.6.1.13"/>
    </reaction>
</comment>
<evidence type="ECO:0000256" key="1">
    <source>
        <dbReference type="ARBA" id="ARBA00001946"/>
    </source>
</evidence>
<evidence type="ECO:0000313" key="16">
    <source>
        <dbReference type="EMBL" id="AWB68181.1"/>
    </source>
</evidence>
<evidence type="ECO:0000256" key="13">
    <source>
        <dbReference type="PIRSR" id="PIRSR604385-2"/>
    </source>
</evidence>
<dbReference type="InterPro" id="IPR000086">
    <property type="entry name" value="NUDIX_hydrolase_dom"/>
</dbReference>
<dbReference type="OrthoDB" id="5292471at2"/>
<evidence type="ECO:0000256" key="3">
    <source>
        <dbReference type="ARBA" id="ARBA00012453"/>
    </source>
</evidence>
<comment type="cofactor">
    <cofactor evidence="1 13">
        <name>Mg(2+)</name>
        <dbReference type="ChEBI" id="CHEBI:18420"/>
    </cofactor>
</comment>
<keyword evidence="5 13" id="KW-0479">Metal-binding</keyword>
<accession>A0A2S0VVD5</accession>
<evidence type="ECO:0000256" key="14">
    <source>
        <dbReference type="PIRSR" id="PIRSR604385-3"/>
    </source>
</evidence>
<comment type="function">
    <text evidence="8">Acts on ADP-mannose and ADP-glucose as well as ADP-ribose. Prevents glycogen biosynthesis. The reaction catalyzed by this enzyme is a limiting step of the gluconeogenic process.</text>
</comment>
<dbReference type="NCBIfam" id="NF008003">
    <property type="entry name" value="PRK10729.1"/>
    <property type="match status" value="1"/>
</dbReference>
<dbReference type="SUPFAM" id="SSF55811">
    <property type="entry name" value="Nudix"/>
    <property type="match status" value="1"/>
</dbReference>
<dbReference type="GO" id="GO:0019693">
    <property type="term" value="P:ribose phosphate metabolic process"/>
    <property type="evidence" value="ECO:0007669"/>
    <property type="project" value="TreeGrafter"/>
</dbReference>
<dbReference type="Pfam" id="PF00293">
    <property type="entry name" value="NUDIX"/>
    <property type="match status" value="1"/>
</dbReference>
<comment type="similarity">
    <text evidence="2">Belongs to the Nudix hydrolase family. NudF subfamily.</text>
</comment>
<dbReference type="CDD" id="cd24155">
    <property type="entry name" value="NUDIX_ADPRase"/>
    <property type="match status" value="1"/>
</dbReference>
<dbReference type="InterPro" id="IPR004385">
    <property type="entry name" value="NDP_pyrophosphatase"/>
</dbReference>
<organism evidence="16 17">
    <name type="scientific">Saccharobesus litoralis</name>
    <dbReference type="NCBI Taxonomy" id="2172099"/>
    <lineage>
        <taxon>Bacteria</taxon>
        <taxon>Pseudomonadati</taxon>
        <taxon>Pseudomonadota</taxon>
        <taxon>Gammaproteobacteria</taxon>
        <taxon>Alteromonadales</taxon>
        <taxon>Alteromonadaceae</taxon>
        <taxon>Saccharobesus</taxon>
    </lineage>
</organism>
<dbReference type="InterPro" id="IPR015797">
    <property type="entry name" value="NUDIX_hydrolase-like_dom_sf"/>
</dbReference>
<dbReference type="KEGG" id="cate:C2869_17945"/>
<dbReference type="PROSITE" id="PS00893">
    <property type="entry name" value="NUDIX_BOX"/>
    <property type="match status" value="1"/>
</dbReference>
<dbReference type="NCBIfam" id="TIGR00052">
    <property type="entry name" value="nudix-type nucleoside diphosphatase, YffH/AdpP family"/>
    <property type="match status" value="1"/>
</dbReference>
<dbReference type="GO" id="GO:0005829">
    <property type="term" value="C:cytosol"/>
    <property type="evidence" value="ECO:0007669"/>
    <property type="project" value="TreeGrafter"/>
</dbReference>
<dbReference type="RefSeq" id="WP_108604246.1">
    <property type="nucleotide sequence ID" value="NZ_CP026604.1"/>
</dbReference>
<dbReference type="GO" id="GO:0046872">
    <property type="term" value="F:metal ion binding"/>
    <property type="evidence" value="ECO:0007669"/>
    <property type="project" value="UniProtKB-KW"/>
</dbReference>
<dbReference type="EMBL" id="CP026604">
    <property type="protein sequence ID" value="AWB68181.1"/>
    <property type="molecule type" value="Genomic_DNA"/>
</dbReference>
<dbReference type="PROSITE" id="PS51462">
    <property type="entry name" value="NUDIX"/>
    <property type="match status" value="1"/>
</dbReference>
<evidence type="ECO:0000256" key="10">
    <source>
        <dbReference type="ARBA" id="ARBA00030308"/>
    </source>
</evidence>
<evidence type="ECO:0000256" key="5">
    <source>
        <dbReference type="ARBA" id="ARBA00022723"/>
    </source>
</evidence>
<dbReference type="Gene3D" id="3.90.79.10">
    <property type="entry name" value="Nucleoside Triphosphate Pyrophosphohydrolase"/>
    <property type="match status" value="1"/>
</dbReference>
<evidence type="ECO:0000256" key="11">
    <source>
        <dbReference type="ARBA" id="ARBA00033056"/>
    </source>
</evidence>
<feature type="domain" description="Nudix hydrolase" evidence="15">
    <location>
        <begin position="57"/>
        <end position="200"/>
    </location>
</feature>
<gene>
    <name evidence="16" type="ORF">C2869_17945</name>
</gene>
<feature type="binding site" evidence="13">
    <location>
        <position position="118"/>
    </location>
    <ligand>
        <name>Mg(2+)</name>
        <dbReference type="ChEBI" id="CHEBI:18420"/>
        <label>1</label>
    </ligand>
</feature>
<reference evidence="16 17" key="1">
    <citation type="submission" date="2018-01" db="EMBL/GenBank/DDBJ databases">
        <title>Genome sequence of a Cantenovulum-like bacteria.</title>
        <authorList>
            <person name="Tan W.R."/>
            <person name="Lau N.-S."/>
            <person name="Go F."/>
            <person name="Amirul A.-A.A."/>
        </authorList>
    </citation>
    <scope>NUCLEOTIDE SEQUENCE [LARGE SCALE GENOMIC DNA]</scope>
    <source>
        <strain evidence="16 17">CCB-QB4</strain>
    </source>
</reference>
<dbReference type="GO" id="GO:0047631">
    <property type="term" value="F:ADP-ribose diphosphatase activity"/>
    <property type="evidence" value="ECO:0007669"/>
    <property type="project" value="UniProtKB-EC"/>
</dbReference>